<evidence type="ECO:0000313" key="3">
    <source>
        <dbReference type="Proteomes" id="UP000199642"/>
    </source>
</evidence>
<dbReference type="Gene3D" id="1.20.120.450">
    <property type="entry name" value="dinb family like domain"/>
    <property type="match status" value="1"/>
</dbReference>
<reference evidence="3" key="1">
    <citation type="submission" date="2016-10" db="EMBL/GenBank/DDBJ databases">
        <authorList>
            <person name="Varghese N."/>
            <person name="Submissions S."/>
        </authorList>
    </citation>
    <scope>NUCLEOTIDE SEQUENCE [LARGE SCALE GENOMIC DNA]</scope>
    <source>
        <strain evidence="3">DSM 19315</strain>
    </source>
</reference>
<organism evidence="2 3">
    <name type="scientific">Algoriphagus hitonicola</name>
    <dbReference type="NCBI Taxonomy" id="435880"/>
    <lineage>
        <taxon>Bacteria</taxon>
        <taxon>Pseudomonadati</taxon>
        <taxon>Bacteroidota</taxon>
        <taxon>Cytophagia</taxon>
        <taxon>Cytophagales</taxon>
        <taxon>Cyclobacteriaceae</taxon>
        <taxon>Algoriphagus</taxon>
    </lineage>
</organism>
<dbReference type="InterPro" id="IPR024775">
    <property type="entry name" value="DinB-like"/>
</dbReference>
<dbReference type="STRING" id="435880.SAMN04487988_103124"/>
<proteinExistence type="predicted"/>
<sequence>MKNNFKMTAYFKELFDRDLDRLENEIKTFNQESNLWIYPPGILNSAGNLAVHLCGNLRHFVCHEMGGFEYVRDREREFSVKDLPRTTILDEIQVCRNQVKMSFEGMEDRILEENYPIQHFGKPMTYGFFLTHLYGHLNYHLGQINYLRRMIDSK</sequence>
<dbReference type="Pfam" id="PF12867">
    <property type="entry name" value="DinB_2"/>
    <property type="match status" value="1"/>
</dbReference>
<evidence type="ECO:0000313" key="2">
    <source>
        <dbReference type="EMBL" id="SFG36820.1"/>
    </source>
</evidence>
<dbReference type="Proteomes" id="UP000199642">
    <property type="component" value="Unassembled WGS sequence"/>
</dbReference>
<dbReference type="AlphaFoldDB" id="A0A1I2R8N8"/>
<name>A0A1I2R8N8_9BACT</name>
<gene>
    <name evidence="2" type="ORF">SAMN04487988_103124</name>
</gene>
<evidence type="ECO:0000259" key="1">
    <source>
        <dbReference type="Pfam" id="PF12867"/>
    </source>
</evidence>
<dbReference type="InterPro" id="IPR034660">
    <property type="entry name" value="DinB/YfiT-like"/>
</dbReference>
<feature type="domain" description="DinB-like" evidence="1">
    <location>
        <begin position="15"/>
        <end position="144"/>
    </location>
</feature>
<dbReference type="EMBL" id="FOPC01000003">
    <property type="protein sequence ID" value="SFG36820.1"/>
    <property type="molecule type" value="Genomic_DNA"/>
</dbReference>
<accession>A0A1I2R8N8</accession>
<keyword evidence="3" id="KW-1185">Reference proteome</keyword>
<protein>
    <recommendedName>
        <fullName evidence="1">DinB-like domain-containing protein</fullName>
    </recommendedName>
</protein>
<dbReference type="SUPFAM" id="SSF109854">
    <property type="entry name" value="DinB/YfiT-like putative metalloenzymes"/>
    <property type="match status" value="1"/>
</dbReference>